<dbReference type="NCBIfam" id="TIGR01356">
    <property type="entry name" value="aroA"/>
    <property type="match status" value="1"/>
</dbReference>
<dbReference type="Proteomes" id="UP000053352">
    <property type="component" value="Unassembled WGS sequence"/>
</dbReference>
<feature type="binding site" evidence="7">
    <location>
        <position position="340"/>
    </location>
    <ligand>
        <name>phosphoenolpyruvate</name>
        <dbReference type="ChEBI" id="CHEBI:58702"/>
    </ligand>
</feature>
<feature type="binding site" evidence="7">
    <location>
        <position position="27"/>
    </location>
    <ligand>
        <name>3-phosphoshikimate</name>
        <dbReference type="ChEBI" id="CHEBI:145989"/>
    </ligand>
</feature>
<dbReference type="GO" id="GO:0009423">
    <property type="term" value="P:chorismate biosynthetic process"/>
    <property type="evidence" value="ECO:0007669"/>
    <property type="project" value="UniProtKB-UniRule"/>
</dbReference>
<reference evidence="9 10" key="1">
    <citation type="submission" date="2015-11" db="EMBL/GenBank/DDBJ databases">
        <title>Genome sequence of Pyrodictium occultum PL-19, a marine hyperthermophilic archaeon isolated from Volcano, Italy.</title>
        <authorList>
            <person name="Utturkar S."/>
            <person name="Huber H."/>
            <person name="Leptihn S."/>
            <person name="Brown S."/>
            <person name="Stetter K.O."/>
            <person name="Podar M."/>
        </authorList>
    </citation>
    <scope>NUCLEOTIDE SEQUENCE [LARGE SCALE GENOMIC DNA]</scope>
    <source>
        <strain evidence="9 10">PL-19</strain>
    </source>
</reference>
<proteinExistence type="inferred from homology"/>
<organism evidence="9 10">
    <name type="scientific">Pyrodictium occultum</name>
    <dbReference type="NCBI Taxonomy" id="2309"/>
    <lineage>
        <taxon>Archaea</taxon>
        <taxon>Thermoproteota</taxon>
        <taxon>Thermoprotei</taxon>
        <taxon>Desulfurococcales</taxon>
        <taxon>Pyrodictiaceae</taxon>
        <taxon>Pyrodictium</taxon>
    </lineage>
</organism>
<evidence type="ECO:0000256" key="6">
    <source>
        <dbReference type="ARBA" id="ARBA00044633"/>
    </source>
</evidence>
<feature type="binding site" evidence="7">
    <location>
        <position position="32"/>
    </location>
    <ligand>
        <name>3-phosphoshikimate</name>
        <dbReference type="ChEBI" id="CHEBI:145989"/>
    </ligand>
</feature>
<dbReference type="Gene3D" id="3.65.10.10">
    <property type="entry name" value="Enolpyruvate transferase domain"/>
    <property type="match status" value="2"/>
</dbReference>
<keyword evidence="3 7" id="KW-0028">Amino-acid biosynthesis</keyword>
<feature type="binding site" evidence="7">
    <location>
        <position position="415"/>
    </location>
    <ligand>
        <name>phosphoenolpyruvate</name>
        <dbReference type="ChEBI" id="CHEBI:58702"/>
    </ligand>
</feature>
<dbReference type="Pfam" id="PF00275">
    <property type="entry name" value="EPSP_synthase"/>
    <property type="match status" value="1"/>
</dbReference>
<evidence type="ECO:0000256" key="4">
    <source>
        <dbReference type="ARBA" id="ARBA00022679"/>
    </source>
</evidence>
<feature type="binding site" evidence="7">
    <location>
        <position position="170"/>
    </location>
    <ligand>
        <name>3-phosphoshikimate</name>
        <dbReference type="ChEBI" id="CHEBI:145989"/>
    </ligand>
</feature>
<comment type="catalytic activity">
    <reaction evidence="6">
        <text>3-phosphoshikimate + phosphoenolpyruvate = 5-O-(1-carboxyvinyl)-3-phosphoshikimate + phosphate</text>
        <dbReference type="Rhea" id="RHEA:21256"/>
        <dbReference type="ChEBI" id="CHEBI:43474"/>
        <dbReference type="ChEBI" id="CHEBI:57701"/>
        <dbReference type="ChEBI" id="CHEBI:58702"/>
        <dbReference type="ChEBI" id="CHEBI:145989"/>
        <dbReference type="EC" id="2.5.1.19"/>
    </reaction>
    <physiologicalReaction direction="left-to-right" evidence="6">
        <dbReference type="Rhea" id="RHEA:21257"/>
    </physiologicalReaction>
</comment>
<dbReference type="InterPro" id="IPR013792">
    <property type="entry name" value="RNA3'P_cycl/enolpyr_Trfase_a/b"/>
</dbReference>
<protein>
    <recommendedName>
        <fullName evidence="7">3-phosphoshikimate 1-carboxyvinyltransferase</fullName>
        <ecNumber evidence="7">2.5.1.19</ecNumber>
    </recommendedName>
    <alternativeName>
        <fullName evidence="7">5-enolpyruvylshikimate-3-phosphate synthase</fullName>
        <shortName evidence="7">EPSP synthase</shortName>
        <shortName evidence="7">EPSPS</shortName>
    </alternativeName>
</protein>
<evidence type="ECO:0000256" key="5">
    <source>
        <dbReference type="ARBA" id="ARBA00023141"/>
    </source>
</evidence>
<evidence type="ECO:0000256" key="1">
    <source>
        <dbReference type="ARBA" id="ARBA00004811"/>
    </source>
</evidence>
<dbReference type="InterPro" id="IPR006264">
    <property type="entry name" value="EPSP_synthase"/>
</dbReference>
<feature type="binding site" evidence="7">
    <location>
        <position position="169"/>
    </location>
    <ligand>
        <name>3-phosphoshikimate</name>
        <dbReference type="ChEBI" id="CHEBI:145989"/>
    </ligand>
</feature>
<feature type="binding site" evidence="7">
    <location>
        <position position="98"/>
    </location>
    <ligand>
        <name>phosphoenolpyruvate</name>
        <dbReference type="ChEBI" id="CHEBI:58702"/>
    </ligand>
</feature>
<sequence length="434" mass="45445">MHSHWLPRRIIVSPGPVEGRADAPPSKSYTHRALLAALLAGGVSLVENPLWSGDTLATLEAVERLGASVESRGRVARLSSPGAAGLSWTPCIDAAESGTTMRLVTAVASLLDRPVLVYGRGRLHRRPVRPLLEALAGLGVRYLASGCCPPHSVQGPAQSGSTKVDAWGSSQYLSALLILGAGLPGGLEVSVERLESRPYVDVTVRVLEAFGARVERSGYSWFRVAGGLRATRYRVPGDWSSAAPLLAAGALAGRVGVAGLDPGDPQPDRAVVEVLREAGARVRVSGSLVEAESTGRLEAFTACIRDSPDLAPLLAALAAPACGVSRICCADRLRLKESDRVEAVLDLLHRSRVEARLAEEPGMGLCIEVRGRCGRLPGGVAYSSHGDHRVAMAAALMGLASEKPVVVEPADVVAKSYPGFWEALRGLGVALAEG</sequence>
<comment type="caution">
    <text evidence="9">The sequence shown here is derived from an EMBL/GenBank/DDBJ whole genome shotgun (WGS) entry which is preliminary data.</text>
</comment>
<keyword evidence="4 7" id="KW-0808">Transferase</keyword>
<dbReference type="PANTHER" id="PTHR21090:SF5">
    <property type="entry name" value="PENTAFUNCTIONAL AROM POLYPEPTIDE"/>
    <property type="match status" value="1"/>
</dbReference>
<evidence type="ECO:0000256" key="7">
    <source>
        <dbReference type="HAMAP-Rule" id="MF_00210"/>
    </source>
</evidence>
<feature type="active site" description="Proton acceptor" evidence="7">
    <location>
        <position position="309"/>
    </location>
</feature>
<keyword evidence="10" id="KW-1185">Reference proteome</keyword>
<evidence type="ECO:0000259" key="8">
    <source>
        <dbReference type="Pfam" id="PF00275"/>
    </source>
</evidence>
<feature type="binding site" evidence="7">
    <location>
        <position position="309"/>
    </location>
    <ligand>
        <name>3-phosphoshikimate</name>
        <dbReference type="ChEBI" id="CHEBI:145989"/>
    </ligand>
</feature>
<feature type="binding site" evidence="7">
    <location>
        <position position="126"/>
    </location>
    <ligand>
        <name>phosphoenolpyruvate</name>
        <dbReference type="ChEBI" id="CHEBI:58702"/>
    </ligand>
</feature>
<evidence type="ECO:0000313" key="9">
    <source>
        <dbReference type="EMBL" id="KSW12414.1"/>
    </source>
</evidence>
<dbReference type="HAMAP" id="MF_00210">
    <property type="entry name" value="EPSP_synth"/>
    <property type="match status" value="1"/>
</dbReference>
<comment type="similarity">
    <text evidence="2 7">Belongs to the EPSP synthase family.</text>
</comment>
<dbReference type="PANTHER" id="PTHR21090">
    <property type="entry name" value="AROM/DEHYDROQUINATE SYNTHASE"/>
    <property type="match status" value="1"/>
</dbReference>
<comment type="pathway">
    <text evidence="1">Metabolic intermediate biosynthesis; chorismate biosynthesis; chorismate from D-erythrose 4-phosphate and phosphoenolpyruvate: step 6/7.</text>
</comment>
<dbReference type="GO" id="GO:0003866">
    <property type="term" value="F:3-phosphoshikimate 1-carboxyvinyltransferase activity"/>
    <property type="evidence" value="ECO:0007669"/>
    <property type="project" value="UniProtKB-UniRule"/>
</dbReference>
<dbReference type="RefSeq" id="WP_058371098.1">
    <property type="nucleotide sequence ID" value="NZ_LNTB01000001.1"/>
</dbReference>
<keyword evidence="5 7" id="KW-0057">Aromatic amino acid biosynthesis</keyword>
<feature type="domain" description="Enolpyruvate transferase" evidence="8">
    <location>
        <begin position="14"/>
        <end position="424"/>
    </location>
</feature>
<evidence type="ECO:0000256" key="3">
    <source>
        <dbReference type="ARBA" id="ARBA00022605"/>
    </source>
</evidence>
<dbReference type="PIRSF" id="PIRSF000505">
    <property type="entry name" value="EPSPS"/>
    <property type="match status" value="1"/>
</dbReference>
<comment type="subunit">
    <text evidence="7">Monomer.</text>
</comment>
<gene>
    <name evidence="7" type="primary">aroA</name>
    <name evidence="9" type="ORF">CF15_06715</name>
</gene>
<feature type="binding site" evidence="7">
    <location>
        <position position="171"/>
    </location>
    <ligand>
        <name>3-phosphoshikimate</name>
        <dbReference type="ChEBI" id="CHEBI:145989"/>
    </ligand>
</feature>
<comment type="subcellular location">
    <subcellularLocation>
        <location evidence="7">Cytoplasm</location>
    </subcellularLocation>
</comment>
<dbReference type="UniPathway" id="UPA00053">
    <property type="reaction ID" value="UER00089"/>
</dbReference>
<dbReference type="AlphaFoldDB" id="A0A0V8RWH8"/>
<evidence type="ECO:0000256" key="2">
    <source>
        <dbReference type="ARBA" id="ARBA00009948"/>
    </source>
</evidence>
<dbReference type="GO" id="GO:0009073">
    <property type="term" value="P:aromatic amino acid family biosynthetic process"/>
    <property type="evidence" value="ECO:0007669"/>
    <property type="project" value="UniProtKB-KW"/>
</dbReference>
<dbReference type="STRING" id="2309.CF15_06715"/>
<dbReference type="OrthoDB" id="43788at2157"/>
<feature type="binding site" evidence="7">
    <location>
        <position position="27"/>
    </location>
    <ligand>
        <name>phosphoenolpyruvate</name>
        <dbReference type="ChEBI" id="CHEBI:58702"/>
    </ligand>
</feature>
<dbReference type="EMBL" id="LNTB01000001">
    <property type="protein sequence ID" value="KSW12414.1"/>
    <property type="molecule type" value="Genomic_DNA"/>
</dbReference>
<dbReference type="GO" id="GO:0008652">
    <property type="term" value="P:amino acid biosynthetic process"/>
    <property type="evidence" value="ECO:0007669"/>
    <property type="project" value="UniProtKB-KW"/>
</dbReference>
<name>A0A0V8RWH8_PYROC</name>
<feature type="binding site" evidence="7">
    <location>
        <position position="196"/>
    </location>
    <ligand>
        <name>3-phosphoshikimate</name>
        <dbReference type="ChEBI" id="CHEBI:145989"/>
    </ligand>
</feature>
<feature type="binding site" evidence="7">
    <location>
        <position position="171"/>
    </location>
    <ligand>
        <name>phosphoenolpyruvate</name>
        <dbReference type="ChEBI" id="CHEBI:58702"/>
    </ligand>
</feature>
<dbReference type="SUPFAM" id="SSF55205">
    <property type="entry name" value="EPT/RTPC-like"/>
    <property type="match status" value="1"/>
</dbReference>
<dbReference type="InterPro" id="IPR036968">
    <property type="entry name" value="Enolpyruvate_Tfrase_sf"/>
</dbReference>
<keyword evidence="7" id="KW-0963">Cytoplasm</keyword>
<dbReference type="GO" id="GO:0005737">
    <property type="term" value="C:cytoplasm"/>
    <property type="evidence" value="ECO:0007669"/>
    <property type="project" value="UniProtKB-SubCell"/>
</dbReference>
<dbReference type="EC" id="2.5.1.19" evidence="7"/>
<feature type="binding site" evidence="7">
    <location>
        <position position="336"/>
    </location>
    <ligand>
        <name>3-phosphoshikimate</name>
        <dbReference type="ChEBI" id="CHEBI:145989"/>
    </ligand>
</feature>
<comment type="caution">
    <text evidence="7">Lacks conserved residue(s) required for the propagation of feature annotation.</text>
</comment>
<dbReference type="InterPro" id="IPR001986">
    <property type="entry name" value="Enolpyruvate_Tfrase_dom"/>
</dbReference>
<feature type="binding site" evidence="7">
    <location>
        <position position="28"/>
    </location>
    <ligand>
        <name>3-phosphoshikimate</name>
        <dbReference type="ChEBI" id="CHEBI:145989"/>
    </ligand>
</feature>
<comment type="function">
    <text evidence="7">Catalyzes the transfer of the enolpyruvyl moiety of phosphoenolpyruvate (PEP) to the 5-hydroxyl of shikimate-3-phosphate (S3P) to produce enolpyruvyl shikimate-3-phosphate and inorganic phosphate.</text>
</comment>
<feature type="binding site" evidence="7">
    <location>
        <position position="389"/>
    </location>
    <ligand>
        <name>phosphoenolpyruvate</name>
        <dbReference type="ChEBI" id="CHEBI:58702"/>
    </ligand>
</feature>
<accession>A0A0V8RWH8</accession>
<evidence type="ECO:0000313" key="10">
    <source>
        <dbReference type="Proteomes" id="UP000053352"/>
    </source>
</evidence>